<dbReference type="InterPro" id="IPR023214">
    <property type="entry name" value="HAD_sf"/>
</dbReference>
<accession>A0A382XBA4</accession>
<dbReference type="GO" id="GO:0005829">
    <property type="term" value="C:cytosol"/>
    <property type="evidence" value="ECO:0007669"/>
    <property type="project" value="TreeGrafter"/>
</dbReference>
<dbReference type="Gene3D" id="3.40.50.1000">
    <property type="entry name" value="HAD superfamily/HAD-like"/>
    <property type="match status" value="1"/>
</dbReference>
<dbReference type="InterPro" id="IPR050155">
    <property type="entry name" value="HAD-like_hydrolase_sf"/>
</dbReference>
<dbReference type="PANTHER" id="PTHR43434">
    <property type="entry name" value="PHOSPHOGLYCOLATE PHOSPHATASE"/>
    <property type="match status" value="1"/>
</dbReference>
<dbReference type="InterPro" id="IPR041492">
    <property type="entry name" value="HAD_2"/>
</dbReference>
<dbReference type="SFLD" id="SFLDG01129">
    <property type="entry name" value="C1.5:_HAD__Beta-PGM__Phosphata"/>
    <property type="match status" value="1"/>
</dbReference>
<dbReference type="PANTHER" id="PTHR43434:SF1">
    <property type="entry name" value="PHOSPHOGLYCOLATE PHOSPHATASE"/>
    <property type="match status" value="1"/>
</dbReference>
<dbReference type="GO" id="GO:0008967">
    <property type="term" value="F:phosphoglycolate phosphatase activity"/>
    <property type="evidence" value="ECO:0007669"/>
    <property type="project" value="TreeGrafter"/>
</dbReference>
<feature type="non-terminal residue" evidence="1">
    <location>
        <position position="212"/>
    </location>
</feature>
<sequence>MVKAMLWDNDGVLVDTEKLYFEACRDELAAQGIEINEADFVATFLKTSEGIKAFVGHLDEAEFAALRTRRNERYSALLQRGVEPMTGVRETLAALHGKVRMGIVTSCRGDHFEMIHASTGLLSYFDFVLVREDYEASKPEPEPYLVAMERNGLAADQCLVVEDSERGLQAAVAAGLRCVVIPQGLTEQSDFSRAFAVLNDINELVPLVVALI</sequence>
<dbReference type="InterPro" id="IPR023198">
    <property type="entry name" value="PGP-like_dom2"/>
</dbReference>
<dbReference type="GO" id="GO:0006281">
    <property type="term" value="P:DNA repair"/>
    <property type="evidence" value="ECO:0007669"/>
    <property type="project" value="TreeGrafter"/>
</dbReference>
<evidence type="ECO:0008006" key="2">
    <source>
        <dbReference type="Google" id="ProtNLM"/>
    </source>
</evidence>
<dbReference type="InterPro" id="IPR036412">
    <property type="entry name" value="HAD-like_sf"/>
</dbReference>
<dbReference type="EMBL" id="UINC01165936">
    <property type="protein sequence ID" value="SVD67611.1"/>
    <property type="molecule type" value="Genomic_DNA"/>
</dbReference>
<dbReference type="SUPFAM" id="SSF56784">
    <property type="entry name" value="HAD-like"/>
    <property type="match status" value="1"/>
</dbReference>
<organism evidence="1">
    <name type="scientific">marine metagenome</name>
    <dbReference type="NCBI Taxonomy" id="408172"/>
    <lineage>
        <taxon>unclassified sequences</taxon>
        <taxon>metagenomes</taxon>
        <taxon>ecological metagenomes</taxon>
    </lineage>
</organism>
<name>A0A382XBA4_9ZZZZ</name>
<dbReference type="SFLD" id="SFLDS00003">
    <property type="entry name" value="Haloacid_Dehalogenase"/>
    <property type="match status" value="1"/>
</dbReference>
<dbReference type="InterPro" id="IPR006439">
    <property type="entry name" value="HAD-SF_hydro_IA"/>
</dbReference>
<evidence type="ECO:0000313" key="1">
    <source>
        <dbReference type="EMBL" id="SVD67611.1"/>
    </source>
</evidence>
<dbReference type="CDD" id="cd07505">
    <property type="entry name" value="HAD_BPGM-like"/>
    <property type="match status" value="1"/>
</dbReference>
<dbReference type="Gene3D" id="1.10.150.240">
    <property type="entry name" value="Putative phosphatase, domain 2"/>
    <property type="match status" value="1"/>
</dbReference>
<dbReference type="SFLD" id="SFLDG01135">
    <property type="entry name" value="C1.5.6:_HAD__Beta-PGM__Phospha"/>
    <property type="match status" value="1"/>
</dbReference>
<gene>
    <name evidence="1" type="ORF">METZ01_LOCUS420465</name>
</gene>
<dbReference type="NCBIfam" id="TIGR01509">
    <property type="entry name" value="HAD-SF-IA-v3"/>
    <property type="match status" value="1"/>
</dbReference>
<dbReference type="AlphaFoldDB" id="A0A382XBA4"/>
<reference evidence="1" key="1">
    <citation type="submission" date="2018-05" db="EMBL/GenBank/DDBJ databases">
        <authorList>
            <person name="Lanie J.A."/>
            <person name="Ng W.-L."/>
            <person name="Kazmierczak K.M."/>
            <person name="Andrzejewski T.M."/>
            <person name="Davidsen T.M."/>
            <person name="Wayne K.J."/>
            <person name="Tettelin H."/>
            <person name="Glass J.I."/>
            <person name="Rusch D."/>
            <person name="Podicherti R."/>
            <person name="Tsui H.-C.T."/>
            <person name="Winkler M.E."/>
        </authorList>
    </citation>
    <scope>NUCLEOTIDE SEQUENCE</scope>
</reference>
<proteinExistence type="predicted"/>
<protein>
    <recommendedName>
        <fullName evidence="2">FCP1 homology domain-containing protein</fullName>
    </recommendedName>
</protein>
<dbReference type="Pfam" id="PF13419">
    <property type="entry name" value="HAD_2"/>
    <property type="match status" value="1"/>
</dbReference>